<evidence type="ECO:0000259" key="6">
    <source>
        <dbReference type="PROSITE" id="PS50404"/>
    </source>
</evidence>
<evidence type="ECO:0000256" key="1">
    <source>
        <dbReference type="ARBA" id="ARBA00011738"/>
    </source>
</evidence>
<comment type="caution">
    <text evidence="8">The sequence shown here is derived from an EMBL/GenBank/DDBJ whole genome shotgun (WGS) entry which is preliminary data.</text>
</comment>
<organism evidence="8 9">
    <name type="scientific">Cotesia typhae</name>
    <dbReference type="NCBI Taxonomy" id="2053667"/>
    <lineage>
        <taxon>Eukaryota</taxon>
        <taxon>Metazoa</taxon>
        <taxon>Ecdysozoa</taxon>
        <taxon>Arthropoda</taxon>
        <taxon>Hexapoda</taxon>
        <taxon>Insecta</taxon>
        <taxon>Pterygota</taxon>
        <taxon>Neoptera</taxon>
        <taxon>Endopterygota</taxon>
        <taxon>Hymenoptera</taxon>
        <taxon>Apocrita</taxon>
        <taxon>Ichneumonoidea</taxon>
        <taxon>Braconidae</taxon>
        <taxon>Microgastrinae</taxon>
        <taxon>Cotesia</taxon>
    </lineage>
</organism>
<dbReference type="InterPro" id="IPR040079">
    <property type="entry name" value="Glutathione_S-Trfase"/>
</dbReference>
<proteinExistence type="inferred from homology"/>
<feature type="domain" description="GST N-terminal" evidence="6">
    <location>
        <begin position="27"/>
        <end position="104"/>
    </location>
</feature>
<evidence type="ECO:0000259" key="7">
    <source>
        <dbReference type="PROSITE" id="PS50405"/>
    </source>
</evidence>
<sequence>MLRKVFNAVATRYQRIAYTAVAVKPQPKFKLTYFPSKALAEPIRFIFSYAGVEFEDHRFERDNWLNIKPTMPYGQVPVLEIDEKKINQSVAICRYLAKQYDLAGEDDWQNLKIDATVETIHDIRAKIAAYHYEPHLEAKEARYEPLVTEILPFYLSQLDAQVKNNGGFMIDGKLTWADLVFVALLDYLNYMAKFDITEKYENLTALKHKILDIPNIKSWIGKRPQTEQ</sequence>
<dbReference type="FunFam" id="1.20.1050.10:FF:000030">
    <property type="entry name" value="Glutathione S-transferase S1"/>
    <property type="match status" value="1"/>
</dbReference>
<comment type="similarity">
    <text evidence="4">Belongs to the GST superfamily. Sigma family.</text>
</comment>
<dbReference type="EC" id="2.5.1.18" evidence="2"/>
<dbReference type="GO" id="GO:0004602">
    <property type="term" value="F:glutathione peroxidase activity"/>
    <property type="evidence" value="ECO:0007669"/>
    <property type="project" value="UniProtKB-ARBA"/>
</dbReference>
<dbReference type="GO" id="GO:0004364">
    <property type="term" value="F:glutathione transferase activity"/>
    <property type="evidence" value="ECO:0007669"/>
    <property type="project" value="UniProtKB-EC"/>
</dbReference>
<evidence type="ECO:0000256" key="3">
    <source>
        <dbReference type="ARBA" id="ARBA00022679"/>
    </source>
</evidence>
<evidence type="ECO:0000313" key="8">
    <source>
        <dbReference type="EMBL" id="KAG8036718.1"/>
    </source>
</evidence>
<dbReference type="EMBL" id="JAAOIC020000048">
    <property type="protein sequence ID" value="KAG8036718.1"/>
    <property type="molecule type" value="Genomic_DNA"/>
</dbReference>
<dbReference type="Pfam" id="PF02798">
    <property type="entry name" value="GST_N"/>
    <property type="match status" value="1"/>
</dbReference>
<keyword evidence="3" id="KW-0808">Transferase</keyword>
<dbReference type="PROSITE" id="PS50404">
    <property type="entry name" value="GST_NTER"/>
    <property type="match status" value="1"/>
</dbReference>
<dbReference type="SFLD" id="SFLDG00363">
    <property type="entry name" value="AMPS_(cytGST):_Alpha-__Mu-__Pi"/>
    <property type="match status" value="1"/>
</dbReference>
<dbReference type="InterPro" id="IPR004046">
    <property type="entry name" value="GST_C"/>
</dbReference>
<dbReference type="PANTHER" id="PTHR11571">
    <property type="entry name" value="GLUTATHIONE S-TRANSFERASE"/>
    <property type="match status" value="1"/>
</dbReference>
<dbReference type="InterPro" id="IPR050213">
    <property type="entry name" value="GST_superfamily"/>
</dbReference>
<dbReference type="Pfam" id="PF14497">
    <property type="entry name" value="GST_C_3"/>
    <property type="match status" value="1"/>
</dbReference>
<reference evidence="8" key="1">
    <citation type="submission" date="2020-03" db="EMBL/GenBank/DDBJ databases">
        <authorList>
            <person name="Chebbi M.A."/>
            <person name="Drezen J.M."/>
        </authorList>
    </citation>
    <scope>NUCLEOTIDE SEQUENCE</scope>
    <source>
        <tissue evidence="8">Whole body</tissue>
    </source>
</reference>
<dbReference type="CDD" id="cd03192">
    <property type="entry name" value="GST_C_Sigma_like"/>
    <property type="match status" value="1"/>
</dbReference>
<dbReference type="SFLD" id="SFLDS00019">
    <property type="entry name" value="Glutathione_Transferase_(cytos"/>
    <property type="match status" value="1"/>
</dbReference>
<dbReference type="Proteomes" id="UP000729913">
    <property type="component" value="Unassembled WGS sequence"/>
</dbReference>
<dbReference type="FunFam" id="3.40.30.10:FF:000035">
    <property type="entry name" value="hematopoietic prostaglandin D synthase"/>
    <property type="match status" value="1"/>
</dbReference>
<gene>
    <name evidence="8" type="ORF">G9C98_004040</name>
</gene>
<evidence type="ECO:0000313" key="9">
    <source>
        <dbReference type="Proteomes" id="UP000729913"/>
    </source>
</evidence>
<dbReference type="AlphaFoldDB" id="A0A8J5QMC3"/>
<accession>A0A8J5QMC3</accession>
<protein>
    <recommendedName>
        <fullName evidence="2">glutathione transferase</fullName>
        <ecNumber evidence="2">2.5.1.18</ecNumber>
    </recommendedName>
</protein>
<comment type="subunit">
    <text evidence="1">Homodimer.</text>
</comment>
<dbReference type="GO" id="GO:0006749">
    <property type="term" value="P:glutathione metabolic process"/>
    <property type="evidence" value="ECO:0007669"/>
    <property type="project" value="TreeGrafter"/>
</dbReference>
<dbReference type="SFLD" id="SFLDG01205">
    <property type="entry name" value="AMPS.1"/>
    <property type="match status" value="1"/>
</dbReference>
<keyword evidence="9" id="KW-1185">Reference proteome</keyword>
<reference evidence="8" key="2">
    <citation type="submission" date="2021-04" db="EMBL/GenBank/DDBJ databases">
        <title>Genome-wide patterns of bracovirus chromosomal integration into multiple host tissues during parasitism.</title>
        <authorList>
            <person name="Chebbi M.A.C."/>
        </authorList>
    </citation>
    <scope>NUCLEOTIDE SEQUENCE</scope>
    <source>
        <tissue evidence="8">Whole body</tissue>
    </source>
</reference>
<dbReference type="OrthoDB" id="414243at2759"/>
<evidence type="ECO:0000256" key="4">
    <source>
        <dbReference type="ARBA" id="ARBA00038317"/>
    </source>
</evidence>
<name>A0A8J5QMC3_9HYME</name>
<dbReference type="CDD" id="cd03039">
    <property type="entry name" value="GST_N_Sigma_like"/>
    <property type="match status" value="1"/>
</dbReference>
<dbReference type="InterPro" id="IPR010987">
    <property type="entry name" value="Glutathione-S-Trfase_C-like"/>
</dbReference>
<dbReference type="InterPro" id="IPR004045">
    <property type="entry name" value="Glutathione_S-Trfase_N"/>
</dbReference>
<feature type="domain" description="GST C-terminal" evidence="7">
    <location>
        <begin position="106"/>
        <end position="228"/>
    </location>
</feature>
<evidence type="ECO:0000256" key="2">
    <source>
        <dbReference type="ARBA" id="ARBA00012452"/>
    </source>
</evidence>
<comment type="catalytic activity">
    <reaction evidence="5">
        <text>RX + glutathione = an S-substituted glutathione + a halide anion + H(+)</text>
        <dbReference type="Rhea" id="RHEA:16437"/>
        <dbReference type="ChEBI" id="CHEBI:15378"/>
        <dbReference type="ChEBI" id="CHEBI:16042"/>
        <dbReference type="ChEBI" id="CHEBI:17792"/>
        <dbReference type="ChEBI" id="CHEBI:57925"/>
        <dbReference type="ChEBI" id="CHEBI:90779"/>
        <dbReference type="EC" id="2.5.1.18"/>
    </reaction>
</comment>
<dbReference type="PROSITE" id="PS50405">
    <property type="entry name" value="GST_CTER"/>
    <property type="match status" value="1"/>
</dbReference>
<evidence type="ECO:0000256" key="5">
    <source>
        <dbReference type="ARBA" id="ARBA00047960"/>
    </source>
</evidence>
<dbReference type="PANTHER" id="PTHR11571:SF224">
    <property type="entry name" value="HEMATOPOIETIC PROSTAGLANDIN D SYNTHASE"/>
    <property type="match status" value="1"/>
</dbReference>